<dbReference type="EMBL" id="CP041690">
    <property type="protein sequence ID" value="QEE21574.1"/>
    <property type="molecule type" value="Genomic_DNA"/>
</dbReference>
<dbReference type="Pfam" id="PF08239">
    <property type="entry name" value="SH3_3"/>
    <property type="match status" value="1"/>
</dbReference>
<gene>
    <name evidence="1" type="ORF">FNA67_15875</name>
</gene>
<protein>
    <submittedName>
        <fullName evidence="1">SH3 domain-containing protein</fullName>
    </submittedName>
</protein>
<organism evidence="1 2">
    <name type="scientific">Paradevosia tibetensis</name>
    <dbReference type="NCBI Taxonomy" id="1447062"/>
    <lineage>
        <taxon>Bacteria</taxon>
        <taxon>Pseudomonadati</taxon>
        <taxon>Pseudomonadota</taxon>
        <taxon>Alphaproteobacteria</taxon>
        <taxon>Hyphomicrobiales</taxon>
        <taxon>Devosiaceae</taxon>
        <taxon>Paradevosia</taxon>
    </lineage>
</organism>
<dbReference type="KEGG" id="yti:FNA67_15875"/>
<accession>A0A5B9DT98</accession>
<dbReference type="InterPro" id="IPR003646">
    <property type="entry name" value="SH3-like_bac-type"/>
</dbReference>
<dbReference type="Proteomes" id="UP000321062">
    <property type="component" value="Chromosome"/>
</dbReference>
<reference evidence="1 2" key="1">
    <citation type="journal article" date="2015" name="Int. J. Syst. Evol. Microbiol.">
        <title>Youhaiella tibetensis gen. nov., sp. nov., isolated from subsurface sediment.</title>
        <authorList>
            <person name="Wang Y.X."/>
            <person name="Huang F.Q."/>
            <person name="Nogi Y."/>
            <person name="Pang S.J."/>
            <person name="Wang P.K."/>
            <person name="Lv J."/>
        </authorList>
    </citation>
    <scope>NUCLEOTIDE SEQUENCE [LARGE SCALE GENOMIC DNA]</scope>
    <source>
        <strain evidence="2">fig4</strain>
    </source>
</reference>
<dbReference type="AlphaFoldDB" id="A0A5B9DT98"/>
<sequence>MHTPSHASLRQDRGNPLSRLTGNQSVSQILIPIRSKEDAMRAPKSLPLFALALLALPPLATPALAAEPTARATAILNVRTAPGWTAPVMGTLAKNQQVTLKYCTRNGDWCQLGSALTPELAGGWVRAGYLVGMAAKSRVTPFRFLVNPEWEQPLPR</sequence>
<keyword evidence="2" id="KW-1185">Reference proteome</keyword>
<dbReference type="OrthoDB" id="102964at2"/>
<name>A0A5B9DT98_9HYPH</name>
<evidence type="ECO:0000313" key="1">
    <source>
        <dbReference type="EMBL" id="QEE21574.1"/>
    </source>
</evidence>
<evidence type="ECO:0000313" key="2">
    <source>
        <dbReference type="Proteomes" id="UP000321062"/>
    </source>
</evidence>
<proteinExistence type="predicted"/>
<dbReference type="Gene3D" id="2.30.30.40">
    <property type="entry name" value="SH3 Domains"/>
    <property type="match status" value="1"/>
</dbReference>